<protein>
    <submittedName>
        <fullName evidence="1">Uncharacterized protein</fullName>
    </submittedName>
</protein>
<accession>A0A8D2LEZ3</accession>
<organism evidence="1 2">
    <name type="scientific">Varanus komodoensis</name>
    <name type="common">Komodo dragon</name>
    <dbReference type="NCBI Taxonomy" id="61221"/>
    <lineage>
        <taxon>Eukaryota</taxon>
        <taxon>Metazoa</taxon>
        <taxon>Chordata</taxon>
        <taxon>Craniata</taxon>
        <taxon>Vertebrata</taxon>
        <taxon>Euteleostomi</taxon>
        <taxon>Lepidosauria</taxon>
        <taxon>Squamata</taxon>
        <taxon>Bifurcata</taxon>
        <taxon>Unidentata</taxon>
        <taxon>Episquamata</taxon>
        <taxon>Toxicofera</taxon>
        <taxon>Anguimorpha</taxon>
        <taxon>Paleoanguimorpha</taxon>
        <taxon>Varanoidea</taxon>
        <taxon>Varanidae</taxon>
        <taxon>Varanus</taxon>
    </lineage>
</organism>
<evidence type="ECO:0000313" key="2">
    <source>
        <dbReference type="Proteomes" id="UP000694545"/>
    </source>
</evidence>
<reference evidence="1" key="2">
    <citation type="submission" date="2025-09" db="UniProtKB">
        <authorList>
            <consortium name="Ensembl"/>
        </authorList>
    </citation>
    <scope>IDENTIFICATION</scope>
</reference>
<name>A0A8D2LEZ3_VARKO</name>
<keyword evidence="2" id="KW-1185">Reference proteome</keyword>
<dbReference type="Ensembl" id="ENSVKKT00000021656.1">
    <property type="protein sequence ID" value="ENSVKKP00000021131.1"/>
    <property type="gene ID" value="ENSVKKG00000014197.1"/>
</dbReference>
<reference evidence="1" key="1">
    <citation type="submission" date="2025-08" db="UniProtKB">
        <authorList>
            <consortium name="Ensembl"/>
        </authorList>
    </citation>
    <scope>IDENTIFICATION</scope>
</reference>
<proteinExistence type="predicted"/>
<evidence type="ECO:0000313" key="1">
    <source>
        <dbReference type="Ensembl" id="ENSVKKP00000021131.1"/>
    </source>
</evidence>
<sequence length="81" mass="8934">MPKSAQCHCLNGEPSCSSFTCPSTLSGPSVKHLEAGASDLPSLKCHNEIWEQLCFNRLQCCATCIRSIFKEVLLYSIRNIS</sequence>
<dbReference type="AlphaFoldDB" id="A0A8D2LEZ3"/>
<dbReference type="Proteomes" id="UP000694545">
    <property type="component" value="Unplaced"/>
</dbReference>